<evidence type="ECO:0000256" key="2">
    <source>
        <dbReference type="ARBA" id="ARBA00015963"/>
    </source>
</evidence>
<feature type="compositionally biased region" description="Polar residues" evidence="4">
    <location>
        <begin position="188"/>
        <end position="204"/>
    </location>
</feature>
<dbReference type="GO" id="GO:0030488">
    <property type="term" value="P:tRNA methylation"/>
    <property type="evidence" value="ECO:0007669"/>
    <property type="project" value="InterPro"/>
</dbReference>
<comment type="caution">
    <text evidence="5">The sequence shown here is derived from an EMBL/GenBank/DDBJ whole genome shotgun (WGS) entry which is preliminary data.</text>
</comment>
<feature type="compositionally biased region" description="Basic and acidic residues" evidence="4">
    <location>
        <begin position="444"/>
        <end position="454"/>
    </location>
</feature>
<dbReference type="AlphaFoldDB" id="A0AA39LCM5"/>
<proteinExistence type="predicted"/>
<feature type="region of interest" description="Disordered" evidence="4">
    <location>
        <begin position="126"/>
        <end position="147"/>
    </location>
</feature>
<dbReference type="GO" id="GO:0160107">
    <property type="term" value="F:tRNA (adenine(58)-N1)-methyltransferase activity"/>
    <property type="evidence" value="ECO:0007669"/>
    <property type="project" value="UniProtKB-EC"/>
</dbReference>
<dbReference type="GO" id="GO:0005739">
    <property type="term" value="C:mitochondrion"/>
    <property type="evidence" value="ECO:0007669"/>
    <property type="project" value="TreeGrafter"/>
</dbReference>
<dbReference type="EMBL" id="JAPDFR010000001">
    <property type="protein sequence ID" value="KAK0392074.1"/>
    <property type="molecule type" value="Genomic_DNA"/>
</dbReference>
<dbReference type="InterPro" id="IPR014816">
    <property type="entry name" value="tRNA_MeTrfase_Gcd14"/>
</dbReference>
<dbReference type="Gene3D" id="3.40.50.150">
    <property type="entry name" value="Vaccinia Virus protein VP39"/>
    <property type="match status" value="1"/>
</dbReference>
<protein>
    <recommendedName>
        <fullName evidence="2">tRNA (adenine(58)-N(1))-methyltransferase catalytic subunit TRM61</fullName>
        <ecNumber evidence="1">2.1.1.220</ecNumber>
    </recommendedName>
    <alternativeName>
        <fullName evidence="3">tRNA(m1A58)-methyltransferase subunit TRM61</fullName>
    </alternativeName>
</protein>
<accession>A0AA39LCM5</accession>
<organism evidence="5 6">
    <name type="scientific">Sarocladium strictum</name>
    <name type="common">Black bundle disease fungus</name>
    <name type="synonym">Acremonium strictum</name>
    <dbReference type="NCBI Taxonomy" id="5046"/>
    <lineage>
        <taxon>Eukaryota</taxon>
        <taxon>Fungi</taxon>
        <taxon>Dikarya</taxon>
        <taxon>Ascomycota</taxon>
        <taxon>Pezizomycotina</taxon>
        <taxon>Sordariomycetes</taxon>
        <taxon>Hypocreomycetidae</taxon>
        <taxon>Hypocreales</taxon>
        <taxon>Sarocladiaceae</taxon>
        <taxon>Sarocladium</taxon>
    </lineage>
</organism>
<dbReference type="SUPFAM" id="SSF53335">
    <property type="entry name" value="S-adenosyl-L-methionine-dependent methyltransferases"/>
    <property type="match status" value="1"/>
</dbReference>
<evidence type="ECO:0000313" key="5">
    <source>
        <dbReference type="EMBL" id="KAK0392074.1"/>
    </source>
</evidence>
<dbReference type="PANTHER" id="PTHR12133:SF1">
    <property type="entry name" value="TRNA (ADENINE(58)-N(1))-METHYLTRANSFERASE, MITOCHONDRIAL"/>
    <property type="match status" value="1"/>
</dbReference>
<feature type="region of interest" description="Disordered" evidence="4">
    <location>
        <begin position="405"/>
        <end position="454"/>
    </location>
</feature>
<dbReference type="GO" id="GO:0031515">
    <property type="term" value="C:tRNA (m1A) methyltransferase complex"/>
    <property type="evidence" value="ECO:0007669"/>
    <property type="project" value="InterPro"/>
</dbReference>
<sequence>MILAQVLRCWRFPASQRGFSSVSNPVIKENDVLLIRQEGSKYAKWHLTPPLRPGRRVKLSYGSVLHAEDLIGKNLMERLTDEGGRKIEVQMPSLAGYVVHSKRIATPIYPQDAATIVSLLDLHLTRPGEDEEDSSEEQATRTVDSTPFEIFEAGTGMGSLTLHIARAIHAANPPTPSSLRSALPNSFLLSSTTSQPDSQCTGPSSPALLGGLEESELTALQEYRSSRRAVIHTLDKNEKHIQEAYKFIRNFRRSQYLPSIDFYTSTTISDFLTTRLTANANQPFLSRAILDLPSAHSHAQPVLASLLPAGLLVVFAPSISQIAEFQKWCLETRQNARLERVIELPTTVASETMPDSGAGGRSWEVKVVRERGEGEWVQVMRPRVGDRVAGGGFIAVLRKMAERSEVVEDRGGAGEEFSSPEMGQSGFETLEEEETLSESVNVDVKAEGSEPKSP</sequence>
<dbReference type="PANTHER" id="PTHR12133">
    <property type="entry name" value="TRNA (ADENINE(58)-N(1))-METHYLTRANSFERASE"/>
    <property type="match status" value="1"/>
</dbReference>
<reference evidence="5" key="1">
    <citation type="submission" date="2022-10" db="EMBL/GenBank/DDBJ databases">
        <title>Determination and structural analysis of whole genome sequence of Sarocladium strictum F4-1.</title>
        <authorList>
            <person name="Hu L."/>
            <person name="Jiang Y."/>
        </authorList>
    </citation>
    <scope>NUCLEOTIDE SEQUENCE</scope>
    <source>
        <strain evidence="5">F4-1</strain>
    </source>
</reference>
<keyword evidence="6" id="KW-1185">Reference proteome</keyword>
<dbReference type="InterPro" id="IPR029063">
    <property type="entry name" value="SAM-dependent_MTases_sf"/>
</dbReference>
<gene>
    <name evidence="5" type="ORF">NLU13_1572</name>
</gene>
<dbReference type="Proteomes" id="UP001175261">
    <property type="component" value="Unassembled WGS sequence"/>
</dbReference>
<name>A0AA39LCM5_SARSR</name>
<evidence type="ECO:0000256" key="4">
    <source>
        <dbReference type="SAM" id="MobiDB-lite"/>
    </source>
</evidence>
<evidence type="ECO:0000256" key="3">
    <source>
        <dbReference type="ARBA" id="ARBA00033309"/>
    </source>
</evidence>
<feature type="region of interest" description="Disordered" evidence="4">
    <location>
        <begin position="188"/>
        <end position="208"/>
    </location>
</feature>
<evidence type="ECO:0000256" key="1">
    <source>
        <dbReference type="ARBA" id="ARBA00012796"/>
    </source>
</evidence>
<dbReference type="PROSITE" id="PS51620">
    <property type="entry name" value="SAM_TRM61"/>
    <property type="match status" value="1"/>
</dbReference>
<evidence type="ECO:0000313" key="6">
    <source>
        <dbReference type="Proteomes" id="UP001175261"/>
    </source>
</evidence>
<dbReference type="EC" id="2.1.1.220" evidence="1"/>